<organism evidence="5 6">
    <name type="scientific">Powellomyces hirtus</name>
    <dbReference type="NCBI Taxonomy" id="109895"/>
    <lineage>
        <taxon>Eukaryota</taxon>
        <taxon>Fungi</taxon>
        <taxon>Fungi incertae sedis</taxon>
        <taxon>Chytridiomycota</taxon>
        <taxon>Chytridiomycota incertae sedis</taxon>
        <taxon>Chytridiomycetes</taxon>
        <taxon>Spizellomycetales</taxon>
        <taxon>Powellomycetaceae</taxon>
        <taxon>Powellomyces</taxon>
    </lineage>
</organism>
<evidence type="ECO:0000256" key="3">
    <source>
        <dbReference type="PIRSR" id="PIRSR015753-3"/>
    </source>
</evidence>
<dbReference type="InterPro" id="IPR036282">
    <property type="entry name" value="Glutathione-S-Trfase_C_sf"/>
</dbReference>
<keyword evidence="5" id="KW-0808">Transferase</keyword>
<dbReference type="Pfam" id="PF13409">
    <property type="entry name" value="GST_N_2"/>
    <property type="match status" value="1"/>
</dbReference>
<dbReference type="Proteomes" id="UP000318582">
    <property type="component" value="Unassembled WGS sequence"/>
</dbReference>
<dbReference type="SUPFAM" id="SSF52833">
    <property type="entry name" value="Thioredoxin-like"/>
    <property type="match status" value="1"/>
</dbReference>
<feature type="site" description="Lowers pKa of active site Cys" evidence="3">
    <location>
        <position position="299"/>
    </location>
</feature>
<dbReference type="EMBL" id="QEAQ01000187">
    <property type="protein sequence ID" value="TPX53829.1"/>
    <property type="molecule type" value="Genomic_DNA"/>
</dbReference>
<dbReference type="SFLD" id="SFLDG01148">
    <property type="entry name" value="Xi_(cytGST)"/>
    <property type="match status" value="1"/>
</dbReference>
<evidence type="ECO:0000259" key="4">
    <source>
        <dbReference type="PROSITE" id="PS50405"/>
    </source>
</evidence>
<proteinExistence type="predicted"/>
<evidence type="ECO:0000313" key="5">
    <source>
        <dbReference type="EMBL" id="TPX53829.1"/>
    </source>
</evidence>
<dbReference type="GO" id="GO:0004364">
    <property type="term" value="F:glutathione transferase activity"/>
    <property type="evidence" value="ECO:0007669"/>
    <property type="project" value="InterPro"/>
</dbReference>
<dbReference type="SUPFAM" id="SSF47616">
    <property type="entry name" value="GST C-terminal domain-like"/>
    <property type="match status" value="1"/>
</dbReference>
<dbReference type="CDD" id="cd03190">
    <property type="entry name" value="GST_C_Omega_like"/>
    <property type="match status" value="1"/>
</dbReference>
<dbReference type="GO" id="GO:0005737">
    <property type="term" value="C:cytoplasm"/>
    <property type="evidence" value="ECO:0007669"/>
    <property type="project" value="TreeGrafter"/>
</dbReference>
<reference evidence="5 6" key="1">
    <citation type="journal article" date="2019" name="Sci. Rep.">
        <title>Comparative genomics of chytrid fungi reveal insights into the obligate biotrophic and pathogenic lifestyle of Synchytrium endobioticum.</title>
        <authorList>
            <person name="van de Vossenberg B.T.L.H."/>
            <person name="Warris S."/>
            <person name="Nguyen H.D.T."/>
            <person name="van Gent-Pelzer M.P.E."/>
            <person name="Joly D.L."/>
            <person name="van de Geest H.C."/>
            <person name="Bonants P.J.M."/>
            <person name="Smith D.S."/>
            <person name="Levesque C.A."/>
            <person name="van der Lee T.A.J."/>
        </authorList>
    </citation>
    <scope>NUCLEOTIDE SEQUENCE [LARGE SCALE GENOMIC DNA]</scope>
    <source>
        <strain evidence="5 6">CBS 809.83</strain>
    </source>
</reference>
<dbReference type="PANTHER" id="PTHR32419">
    <property type="entry name" value="GLUTATHIONYL-HYDROQUINONE REDUCTASE"/>
    <property type="match status" value="1"/>
</dbReference>
<dbReference type="InterPro" id="IPR047047">
    <property type="entry name" value="GST_Omega-like_C"/>
</dbReference>
<sequence>MADRTEPKAAPDSTGKIFQWASKDGEFRRQVSSFRDFVSTEPDSPFVAEKGRYHLYVSWACPWAHRTIIVRALKGLQDVIGMSAVHYLLEDMGWRFDYDGETTPGVIADSVNNARYLRDIYFKANPDYQGRFTVPVLWDKKTNTIVNNESSEIIRMLNSAFDQWSSAPGVSYYPDNLTKEIDELNTWIYDEVNNGVYKAGFATTQEAYEPNYEKVFNGLNKVEKILSDKKWLTGNTLTEADIRLWTTVVRFDPVYHTHFKCTGGTIAHDYPNILRWARDFYQLPKVAETVNTEHIKKHYYMSHVQINPTRVVPVWDGPDLSIKN</sequence>
<comment type="caution">
    <text evidence="5">The sequence shown here is derived from an EMBL/GenBank/DDBJ whole genome shotgun (WGS) entry which is preliminary data.</text>
</comment>
<dbReference type="SFLD" id="SFLDS00019">
    <property type="entry name" value="Glutathione_Transferase_(cytos"/>
    <property type="match status" value="1"/>
</dbReference>
<dbReference type="Gene3D" id="1.20.1050.10">
    <property type="match status" value="1"/>
</dbReference>
<name>A0A507DQ14_9FUNG</name>
<feature type="binding site" evidence="2">
    <location>
        <begin position="131"/>
        <end position="134"/>
    </location>
    <ligand>
        <name>glutathione</name>
        <dbReference type="ChEBI" id="CHEBI:57925"/>
    </ligand>
</feature>
<dbReference type="SFLD" id="SFLDG01206">
    <property type="entry name" value="Xi.1"/>
    <property type="match status" value="1"/>
</dbReference>
<dbReference type="STRING" id="109895.A0A507DQ14"/>
<feature type="active site" description="Nucleophile" evidence="1">
    <location>
        <position position="61"/>
    </location>
</feature>
<feature type="domain" description="GST C-terminal" evidence="4">
    <location>
        <begin position="174"/>
        <end position="299"/>
    </location>
</feature>
<dbReference type="InterPro" id="IPR016639">
    <property type="entry name" value="GST_Omega/GSH"/>
</dbReference>
<dbReference type="PROSITE" id="PS50405">
    <property type="entry name" value="GST_CTER"/>
    <property type="match status" value="1"/>
</dbReference>
<dbReference type="PIRSF" id="PIRSF015753">
    <property type="entry name" value="GST"/>
    <property type="match status" value="1"/>
</dbReference>
<dbReference type="AlphaFoldDB" id="A0A507DQ14"/>
<protein>
    <submittedName>
        <fullName evidence="5">Glutathione transferase</fullName>
    </submittedName>
</protein>
<evidence type="ECO:0000313" key="6">
    <source>
        <dbReference type="Proteomes" id="UP000318582"/>
    </source>
</evidence>
<evidence type="ECO:0000256" key="1">
    <source>
        <dbReference type="PIRSR" id="PIRSR015753-1"/>
    </source>
</evidence>
<dbReference type="InterPro" id="IPR004045">
    <property type="entry name" value="Glutathione_S-Trfase_N"/>
</dbReference>
<feature type="binding site" evidence="2">
    <location>
        <position position="94"/>
    </location>
    <ligand>
        <name>glutathione</name>
        <dbReference type="ChEBI" id="CHEBI:57925"/>
    </ligand>
</feature>
<keyword evidence="6" id="KW-1185">Reference proteome</keyword>
<gene>
    <name evidence="5" type="ORF">PhCBS80983_g06145</name>
</gene>
<dbReference type="InterPro" id="IPR010987">
    <property type="entry name" value="Glutathione-S-Trfase_C-like"/>
</dbReference>
<dbReference type="InterPro" id="IPR036249">
    <property type="entry name" value="Thioredoxin-like_sf"/>
</dbReference>
<dbReference type="Pfam" id="PF13410">
    <property type="entry name" value="GST_C_2"/>
    <property type="match status" value="1"/>
</dbReference>
<feature type="active site" description="Proton donor/acceptor" evidence="1">
    <location>
        <position position="197"/>
    </location>
</feature>
<evidence type="ECO:0000256" key="2">
    <source>
        <dbReference type="PIRSR" id="PIRSR015753-2"/>
    </source>
</evidence>
<feature type="site" description="Lowers pKa of active site Cys" evidence="3">
    <location>
        <position position="255"/>
    </location>
</feature>
<dbReference type="PANTHER" id="PTHR32419:SF6">
    <property type="entry name" value="GLUTATHIONE S-TRANSFERASE OMEGA-LIKE 1-RELATED"/>
    <property type="match status" value="1"/>
</dbReference>
<accession>A0A507DQ14</accession>
<dbReference type="Gene3D" id="3.40.30.10">
    <property type="entry name" value="Glutaredoxin"/>
    <property type="match status" value="1"/>
</dbReference>
<feature type="binding site" evidence="2">
    <location>
        <begin position="149"/>
        <end position="150"/>
    </location>
    <ligand>
        <name>glutathione</name>
        <dbReference type="ChEBI" id="CHEBI:57925"/>
    </ligand>
</feature>
<dbReference type="InterPro" id="IPR040079">
    <property type="entry name" value="Glutathione_S-Trfase"/>
</dbReference>